<reference evidence="5" key="1">
    <citation type="submission" date="2025-08" db="UniProtKB">
        <authorList>
            <consortium name="RefSeq"/>
        </authorList>
    </citation>
    <scope>IDENTIFICATION</scope>
</reference>
<keyword evidence="2" id="KW-0812">Transmembrane</keyword>
<dbReference type="Proteomes" id="UP001165740">
    <property type="component" value="Chromosome 14"/>
</dbReference>
<feature type="region of interest" description="Disordered" evidence="1">
    <location>
        <begin position="246"/>
        <end position="270"/>
    </location>
</feature>
<keyword evidence="3" id="KW-0732">Signal</keyword>
<evidence type="ECO:0000256" key="1">
    <source>
        <dbReference type="SAM" id="MobiDB-lite"/>
    </source>
</evidence>
<feature type="signal peptide" evidence="3">
    <location>
        <begin position="1"/>
        <end position="30"/>
    </location>
</feature>
<evidence type="ECO:0000256" key="2">
    <source>
        <dbReference type="SAM" id="Phobius"/>
    </source>
</evidence>
<evidence type="ECO:0000256" key="3">
    <source>
        <dbReference type="SAM" id="SignalP"/>
    </source>
</evidence>
<feature type="region of interest" description="Disordered" evidence="1">
    <location>
        <begin position="287"/>
        <end position="308"/>
    </location>
</feature>
<evidence type="ECO:0000313" key="5">
    <source>
        <dbReference type="RefSeq" id="XP_055867148.1"/>
    </source>
</evidence>
<feature type="transmembrane region" description="Helical" evidence="2">
    <location>
        <begin position="180"/>
        <end position="200"/>
    </location>
</feature>
<evidence type="ECO:0000313" key="4">
    <source>
        <dbReference type="Proteomes" id="UP001165740"/>
    </source>
</evidence>
<gene>
    <name evidence="5" type="primary">LOC129922930</name>
</gene>
<feature type="chain" id="PRO_5040917416" evidence="3">
    <location>
        <begin position="31"/>
        <end position="341"/>
    </location>
</feature>
<keyword evidence="2" id="KW-1133">Transmembrane helix</keyword>
<proteinExistence type="predicted"/>
<dbReference type="RefSeq" id="XP_055867148.1">
    <property type="nucleotide sequence ID" value="XM_056011173.1"/>
</dbReference>
<name>A0A9W2YWM2_BIOGL</name>
<protein>
    <submittedName>
        <fullName evidence="5">Uncharacterized protein LOC129922930 isoform X1</fullName>
    </submittedName>
</protein>
<keyword evidence="2" id="KW-0472">Membrane</keyword>
<sequence length="341" mass="38281">MIVCFRKSMSIKRFFVQLCSYLFCLKLLAADVNITSKCESGEEGGNAEIYFDAEMTDKVDKTTIIFVVDESLNVTEVVSCTISQNCINTKRSIRFINVTANLTESPQGPKKWIRIFVQNISNLYAGTWGIKFTINSNVIVSGNCSFEVFRHNSTCNTSLTSLEISTINQSAFMVKRQDTVNAVIAIVLVIVMIAALVLLLRRTDCCRPLGNTVLLKCMNYKENYYKVVSISNNGIYNLKETQETRHSLGIVPSDQSDVDKDGSTKSTRTRQTEERYYSYCNLNRCSSSPNSLSVSDNDRQRQTNKQTLISPCAINTGLQSYQFSKTPTKKANELGAITRHL</sequence>
<accession>A0A9W2YWM2</accession>
<organism evidence="4 5">
    <name type="scientific">Biomphalaria glabrata</name>
    <name type="common">Bloodfluke planorb</name>
    <name type="synonym">Freshwater snail</name>
    <dbReference type="NCBI Taxonomy" id="6526"/>
    <lineage>
        <taxon>Eukaryota</taxon>
        <taxon>Metazoa</taxon>
        <taxon>Spiralia</taxon>
        <taxon>Lophotrochozoa</taxon>
        <taxon>Mollusca</taxon>
        <taxon>Gastropoda</taxon>
        <taxon>Heterobranchia</taxon>
        <taxon>Euthyneura</taxon>
        <taxon>Panpulmonata</taxon>
        <taxon>Hygrophila</taxon>
        <taxon>Lymnaeoidea</taxon>
        <taxon>Planorbidae</taxon>
        <taxon>Biomphalaria</taxon>
    </lineage>
</organism>
<dbReference type="GeneID" id="129922930"/>
<dbReference type="OrthoDB" id="10320274at2759"/>
<dbReference type="AlphaFoldDB" id="A0A9W2YWM2"/>
<keyword evidence="4" id="KW-1185">Reference proteome</keyword>